<keyword evidence="2" id="KW-0520">NAD</keyword>
<dbReference type="InterPro" id="IPR001135">
    <property type="entry name" value="NADH_Q_OxRdtase_suD"/>
</dbReference>
<accession>A0A1B7LIM9</accession>
<feature type="domain" description="NADH-quinone oxidoreductase subunit D" evidence="4">
    <location>
        <begin position="449"/>
        <end position="522"/>
    </location>
</feature>
<gene>
    <name evidence="5" type="ORF">A6M21_03115</name>
</gene>
<dbReference type="SUPFAM" id="SSF56762">
    <property type="entry name" value="HydB/Nqo4-like"/>
    <property type="match status" value="1"/>
</dbReference>
<dbReference type="RefSeq" id="WP_066666159.1">
    <property type="nucleotide sequence ID" value="NZ_LYVF01000013.1"/>
</dbReference>
<keyword evidence="6" id="KW-1185">Reference proteome</keyword>
<dbReference type="Proteomes" id="UP000078532">
    <property type="component" value="Unassembled WGS sequence"/>
</dbReference>
<dbReference type="GO" id="GO:0008137">
    <property type="term" value="F:NADH dehydrogenase (ubiquinone) activity"/>
    <property type="evidence" value="ECO:0007669"/>
    <property type="project" value="InterPro"/>
</dbReference>
<dbReference type="Pfam" id="PF00329">
    <property type="entry name" value="Complex1_30kDa"/>
    <property type="match status" value="1"/>
</dbReference>
<evidence type="ECO:0000313" key="5">
    <source>
        <dbReference type="EMBL" id="OAT86430.1"/>
    </source>
</evidence>
<protein>
    <submittedName>
        <fullName evidence="5">Uncharacterized protein</fullName>
    </submittedName>
</protein>
<evidence type="ECO:0000313" key="6">
    <source>
        <dbReference type="Proteomes" id="UP000078532"/>
    </source>
</evidence>
<dbReference type="GO" id="GO:0051287">
    <property type="term" value="F:NAD binding"/>
    <property type="evidence" value="ECO:0007669"/>
    <property type="project" value="InterPro"/>
</dbReference>
<dbReference type="InterPro" id="IPR037232">
    <property type="entry name" value="NADH_quin_OxRdtase_su_C/D-like"/>
</dbReference>
<evidence type="ECO:0000259" key="3">
    <source>
        <dbReference type="Pfam" id="PF00329"/>
    </source>
</evidence>
<dbReference type="InterPro" id="IPR001268">
    <property type="entry name" value="NADH_UbQ_OxRdtase_30kDa_su"/>
</dbReference>
<dbReference type="GO" id="GO:0016651">
    <property type="term" value="F:oxidoreductase activity, acting on NAD(P)H"/>
    <property type="evidence" value="ECO:0007669"/>
    <property type="project" value="InterPro"/>
</dbReference>
<dbReference type="SUPFAM" id="SSF143243">
    <property type="entry name" value="Nqo5-like"/>
    <property type="match status" value="1"/>
</dbReference>
<dbReference type="Gene3D" id="3.30.460.80">
    <property type="entry name" value="NADH:ubiquinone oxidoreductase, 30kDa subunit"/>
    <property type="match status" value="1"/>
</dbReference>
<evidence type="ECO:0000256" key="2">
    <source>
        <dbReference type="ARBA" id="ARBA00023027"/>
    </source>
</evidence>
<sequence>MSNHEIINAFCAAWPDLNPDGQLVCSLQAADLPAVCRWWHDRAQALLVDAFALADPVSPDDYLVRYVFDLPGLDGFVTLCARVAGQPPAYPAVSLDIHAADWFEREIYEMYGIIPQGHPALGGFILRNQGDDGPFPLRKNFRREDRLPEMSCLLRPHPVEGRGVFEMPLGPVYSGIAEAAHFALTSIGEEVFWVSPRLFYKHRGLEKAGEEVPLEKALLLAQRISGIGAVSESLALCRAVEAAAGLEVPARALYLRSILAELERLYNHIGNIAEICESTSLSVGAAQGFMLRERLLRLNALLTGHRYLMYSICYGGVRWDLNLEKIYLLRDILKPLAADFRHWFKMLLNTDSFLDRLENIGVLDVHDARNLCATGPVGRASGLDRDWRRDRPYAAYKRVDFEVPVETDGDGLARMKVRAAEVEQSLAVLARLAAELPAGPAVNDARPHLPEGVSACGWCEGPRGGTLHWVMAGENNQLWRYRMRTPSLANWHTYPHGTEGCAFQDFPIILASFGLSFAESDR</sequence>
<dbReference type="GO" id="GO:0048038">
    <property type="term" value="F:quinone binding"/>
    <property type="evidence" value="ECO:0007669"/>
    <property type="project" value="InterPro"/>
</dbReference>
<dbReference type="Pfam" id="PF00346">
    <property type="entry name" value="Complex1_49kDa"/>
    <property type="match status" value="2"/>
</dbReference>
<dbReference type="InterPro" id="IPR029014">
    <property type="entry name" value="NiFe-Hase_large"/>
</dbReference>
<dbReference type="PANTHER" id="PTHR43485:SF1">
    <property type="entry name" value="FORMATE HYDROGENLYASE SUBUNIT 5-RELATED"/>
    <property type="match status" value="1"/>
</dbReference>
<feature type="domain" description="NADH-quinone oxidoreductase subunit D" evidence="4">
    <location>
        <begin position="288"/>
        <end position="447"/>
    </location>
</feature>
<dbReference type="STRING" id="1838280.A6M21_03115"/>
<reference evidence="5 6" key="1">
    <citation type="submission" date="2016-04" db="EMBL/GenBank/DDBJ databases">
        <authorList>
            <person name="Evans L.H."/>
            <person name="Alamgir A."/>
            <person name="Owens N."/>
            <person name="Weber N.D."/>
            <person name="Virtaneva K."/>
            <person name="Barbian K."/>
            <person name="Babar A."/>
            <person name="Rosenke K."/>
        </authorList>
    </citation>
    <scope>NUCLEOTIDE SEQUENCE [LARGE SCALE GENOMIC DNA]</scope>
    <source>
        <strain evidence="5 6">LMa1</strain>
    </source>
</reference>
<name>A0A1B7LIM9_9FIRM</name>
<evidence type="ECO:0000256" key="1">
    <source>
        <dbReference type="ARBA" id="ARBA00023002"/>
    </source>
</evidence>
<dbReference type="AlphaFoldDB" id="A0A1B7LIM9"/>
<dbReference type="EMBL" id="LYVF01000013">
    <property type="protein sequence ID" value="OAT86430.1"/>
    <property type="molecule type" value="Genomic_DNA"/>
</dbReference>
<keyword evidence="1" id="KW-0560">Oxidoreductase</keyword>
<dbReference type="OrthoDB" id="9801496at2"/>
<dbReference type="PANTHER" id="PTHR43485">
    <property type="entry name" value="HYDROGENASE-4 COMPONENT G"/>
    <property type="match status" value="1"/>
</dbReference>
<evidence type="ECO:0000259" key="4">
    <source>
        <dbReference type="Pfam" id="PF00346"/>
    </source>
</evidence>
<organism evidence="5 6">
    <name type="scientific">Desulfotomaculum copahuensis</name>
    <dbReference type="NCBI Taxonomy" id="1838280"/>
    <lineage>
        <taxon>Bacteria</taxon>
        <taxon>Bacillati</taxon>
        <taxon>Bacillota</taxon>
        <taxon>Clostridia</taxon>
        <taxon>Eubacteriales</taxon>
        <taxon>Desulfotomaculaceae</taxon>
        <taxon>Desulfotomaculum</taxon>
    </lineage>
</organism>
<proteinExistence type="predicted"/>
<dbReference type="Gene3D" id="1.10.645.10">
    <property type="entry name" value="Cytochrome-c3 Hydrogenase, chain B"/>
    <property type="match status" value="1"/>
</dbReference>
<comment type="caution">
    <text evidence="5">The sequence shown here is derived from an EMBL/GenBank/DDBJ whole genome shotgun (WGS) entry which is preliminary data.</text>
</comment>
<feature type="domain" description="NADH:ubiquinone oxidoreductase 30kDa subunit" evidence="3">
    <location>
        <begin position="27"/>
        <end position="143"/>
    </location>
</feature>
<dbReference type="InterPro" id="IPR052197">
    <property type="entry name" value="ComplexI_49kDa-like"/>
</dbReference>